<keyword evidence="1" id="KW-0812">Transmembrane</keyword>
<evidence type="ECO:0000313" key="3">
    <source>
        <dbReference type="Proteomes" id="UP001461498"/>
    </source>
</evidence>
<protein>
    <submittedName>
        <fullName evidence="2">Uncharacterized protein</fullName>
    </submittedName>
</protein>
<dbReference type="AlphaFoldDB" id="A0AAW1DE02"/>
<accession>A0AAW1DE02</accession>
<evidence type="ECO:0000256" key="1">
    <source>
        <dbReference type="SAM" id="Phobius"/>
    </source>
</evidence>
<keyword evidence="1" id="KW-1133">Transmembrane helix</keyword>
<organism evidence="2 3">
    <name type="scientific">Rhynocoris fuscipes</name>
    <dbReference type="NCBI Taxonomy" id="488301"/>
    <lineage>
        <taxon>Eukaryota</taxon>
        <taxon>Metazoa</taxon>
        <taxon>Ecdysozoa</taxon>
        <taxon>Arthropoda</taxon>
        <taxon>Hexapoda</taxon>
        <taxon>Insecta</taxon>
        <taxon>Pterygota</taxon>
        <taxon>Neoptera</taxon>
        <taxon>Paraneoptera</taxon>
        <taxon>Hemiptera</taxon>
        <taxon>Heteroptera</taxon>
        <taxon>Panheteroptera</taxon>
        <taxon>Cimicomorpha</taxon>
        <taxon>Reduviidae</taxon>
        <taxon>Harpactorinae</taxon>
        <taxon>Harpactorini</taxon>
        <taxon>Rhynocoris</taxon>
    </lineage>
</organism>
<comment type="caution">
    <text evidence="2">The sequence shown here is derived from an EMBL/GenBank/DDBJ whole genome shotgun (WGS) entry which is preliminary data.</text>
</comment>
<feature type="transmembrane region" description="Helical" evidence="1">
    <location>
        <begin position="12"/>
        <end position="29"/>
    </location>
</feature>
<evidence type="ECO:0000313" key="2">
    <source>
        <dbReference type="EMBL" id="KAK9509209.1"/>
    </source>
</evidence>
<dbReference type="EMBL" id="JAPXFL010000003">
    <property type="protein sequence ID" value="KAK9509209.1"/>
    <property type="molecule type" value="Genomic_DNA"/>
</dbReference>
<name>A0AAW1DE02_9HEMI</name>
<keyword evidence="1" id="KW-0472">Membrane</keyword>
<dbReference type="Proteomes" id="UP001461498">
    <property type="component" value="Unassembled WGS sequence"/>
</dbReference>
<proteinExistence type="predicted"/>
<sequence length="60" mass="7302">MSENIYIIKKMNAIKCFLSLIFFYCFIFMKTFKNLMWPTHDFLVHLFKYKIFVGSSYVIS</sequence>
<reference evidence="2 3" key="1">
    <citation type="submission" date="2022-12" db="EMBL/GenBank/DDBJ databases">
        <title>Chromosome-level genome assembly of true bugs.</title>
        <authorList>
            <person name="Ma L."/>
            <person name="Li H."/>
        </authorList>
    </citation>
    <scope>NUCLEOTIDE SEQUENCE [LARGE SCALE GENOMIC DNA]</scope>
    <source>
        <strain evidence="2">Lab_2022b</strain>
    </source>
</reference>
<keyword evidence="3" id="KW-1185">Reference proteome</keyword>
<gene>
    <name evidence="2" type="ORF">O3M35_006572</name>
</gene>